<reference evidence="3" key="1">
    <citation type="submission" date="2013-03" db="EMBL/GenBank/DDBJ databases">
        <title>Draft genome sequence of Bacillus firmus DS1.</title>
        <authorList>
            <person name="Peng D."/>
            <person name="Zhu L."/>
            <person name="Sun M."/>
        </authorList>
    </citation>
    <scope>NUCLEOTIDE SEQUENCE [LARGE SCALE GENOMIC DNA]</scope>
    <source>
        <strain evidence="3">DS1</strain>
    </source>
</reference>
<feature type="domain" description="PTS EIIA type-2" evidence="1">
    <location>
        <begin position="5"/>
        <end position="152"/>
    </location>
</feature>
<dbReference type="InterPro" id="IPR051541">
    <property type="entry name" value="PTS_SugarTrans_NitroReg"/>
</dbReference>
<dbReference type="CDD" id="cd00211">
    <property type="entry name" value="PTS_IIA_fru"/>
    <property type="match status" value="1"/>
</dbReference>
<evidence type="ECO:0000313" key="2">
    <source>
        <dbReference type="EMBL" id="EWG10009.1"/>
    </source>
</evidence>
<dbReference type="eggNOG" id="COG1762">
    <property type="taxonomic scope" value="Bacteria"/>
</dbReference>
<comment type="caution">
    <text evidence="2">The sequence shown here is derived from an EMBL/GenBank/DDBJ whole genome shotgun (WGS) entry which is preliminary data.</text>
</comment>
<proteinExistence type="predicted"/>
<dbReference type="RefSeq" id="WP_051488922.1">
    <property type="nucleotide sequence ID" value="NZ_APVL01000012.1"/>
</dbReference>
<gene>
    <name evidence="2" type="ORF">PBF_16559</name>
</gene>
<dbReference type="PROSITE" id="PS51094">
    <property type="entry name" value="PTS_EIIA_TYPE_2"/>
    <property type="match status" value="1"/>
</dbReference>
<dbReference type="InterPro" id="IPR002178">
    <property type="entry name" value="PTS_EIIA_type-2_dom"/>
</dbReference>
<dbReference type="Proteomes" id="UP000019270">
    <property type="component" value="Unassembled WGS sequence"/>
</dbReference>
<dbReference type="Pfam" id="PF00359">
    <property type="entry name" value="PTS_EIIA_2"/>
    <property type="match status" value="1"/>
</dbReference>
<dbReference type="SUPFAM" id="SSF55804">
    <property type="entry name" value="Phoshotransferase/anion transport protein"/>
    <property type="match status" value="1"/>
</dbReference>
<dbReference type="Gene3D" id="3.40.930.10">
    <property type="entry name" value="Mannitol-specific EII, Chain A"/>
    <property type="match status" value="1"/>
</dbReference>
<reference evidence="2 3" key="2">
    <citation type="journal article" date="2016" name="Sci. Rep.">
        <title>A novel serine protease, Sep1, from Bacillus firmus DS-1 has nematicidal activity and degrades multiple intestinal-associated nematode proteins.</title>
        <authorList>
            <person name="Geng C."/>
            <person name="Nie X."/>
            <person name="Tang Z."/>
            <person name="Zhang Y."/>
            <person name="Lin J."/>
            <person name="Sun M."/>
            <person name="Peng D."/>
        </authorList>
    </citation>
    <scope>NUCLEOTIDE SEQUENCE [LARGE SCALE GENOMIC DNA]</scope>
    <source>
        <strain evidence="2 3">DS1</strain>
    </source>
</reference>
<sequence>MHHSDLISPEFIFLNVSASTDMEAISILADYLFDKKVVNVSFKQAVLQREETSPTGLQTKSAGIAIPHTDIEHVNRNIIAIGVLKEPVYFCSMEDPQRKIETNLVFMLALKDPHGHLNVLKELMMVFQDEEALSHLTSSSTPEELYRYLRNRS</sequence>
<accession>W7LDB9</accession>
<protein>
    <submittedName>
        <fullName evidence="2">PTS transporter subunit IIA-like nitrogen-regulatory protein PtsN</fullName>
    </submittedName>
</protein>
<dbReference type="AlphaFoldDB" id="W7LDB9"/>
<evidence type="ECO:0000259" key="1">
    <source>
        <dbReference type="PROSITE" id="PS51094"/>
    </source>
</evidence>
<dbReference type="PATRIC" id="fig|1307436.3.peg.3551"/>
<dbReference type="PANTHER" id="PTHR47738">
    <property type="entry name" value="PTS SYSTEM FRUCTOSE-LIKE EIIA COMPONENT-RELATED"/>
    <property type="match status" value="1"/>
</dbReference>
<dbReference type="EMBL" id="APVL01000012">
    <property type="protein sequence ID" value="EWG10009.1"/>
    <property type="molecule type" value="Genomic_DNA"/>
</dbReference>
<organism evidence="2 3">
    <name type="scientific">Cytobacillus firmus DS1</name>
    <dbReference type="NCBI Taxonomy" id="1307436"/>
    <lineage>
        <taxon>Bacteria</taxon>
        <taxon>Bacillati</taxon>
        <taxon>Bacillota</taxon>
        <taxon>Bacilli</taxon>
        <taxon>Bacillales</taxon>
        <taxon>Bacillaceae</taxon>
        <taxon>Cytobacillus</taxon>
    </lineage>
</organism>
<dbReference type="OrthoDB" id="370976at2"/>
<dbReference type="InterPro" id="IPR016152">
    <property type="entry name" value="PTrfase/Anion_transptr"/>
</dbReference>
<evidence type="ECO:0000313" key="3">
    <source>
        <dbReference type="Proteomes" id="UP000019270"/>
    </source>
</evidence>
<dbReference type="PANTHER" id="PTHR47738:SF3">
    <property type="entry name" value="PHOSPHOTRANSFERASE SYSTEM MANNITOL_FRUCTOSE-SPECIFIC IIA DOMAIN CONTAINING PROTEIN"/>
    <property type="match status" value="1"/>
</dbReference>
<name>W7LDB9_CYTFI</name>